<accession>A0A7R6SWG6</accession>
<keyword evidence="3" id="KW-0804">Transcription</keyword>
<dbReference type="InterPro" id="IPR047640">
    <property type="entry name" value="RpiR-like"/>
</dbReference>
<sequence length="297" mass="33875">MIDILTKQDNSHTIAELIRSQLNKFSPAEIKIVNHLLANYPMAGMVSITELSENCGVSTPTVMRTLKKIGYSSFTTFQKELKDELQQTLSDPITKHDQWAADAPESHVLNRVADTVTTNLRHSLNQVSHEQFDAIIDLLAEQDKALHIVGGRITSAFARYMNTHLEVIRENVYIFPEAVALWPHHLLKIKPNDVLIVFDVRRYEQDLITISRLANARGAKIILFTDQWLSPIASDAIHTLPIRIEGKSGWDSGVVTLFFAEAIVVALEEKLWTQTSERMRELEDMFDLTERFKKRIE</sequence>
<dbReference type="GO" id="GO:0003677">
    <property type="term" value="F:DNA binding"/>
    <property type="evidence" value="ECO:0007669"/>
    <property type="project" value="UniProtKB-KW"/>
</dbReference>
<name>A0A7R6SWG6_9GAMM</name>
<dbReference type="KEGG" id="njp:NEJAP_1810"/>
<reference evidence="5 6" key="1">
    <citation type="journal article" date="2008" name="Int. J. Syst. Evol. Microbiol.">
        <title>Neptunomonas japonica sp. nov., an Osedax japonicus symbiont-like bacterium isolated from sediment adjacent to sperm whale carcasses off Kagoshima, Japan.</title>
        <authorList>
            <person name="Miyazaki M."/>
            <person name="Nogi Y."/>
            <person name="Fujiwara Y."/>
            <person name="Kawato M."/>
            <person name="Kubokawa K."/>
            <person name="Horikoshi K."/>
        </authorList>
    </citation>
    <scope>NUCLEOTIDE SEQUENCE [LARGE SCALE GENOMIC DNA]</scope>
    <source>
        <strain evidence="5 6">JAMM 1380</strain>
    </source>
</reference>
<evidence type="ECO:0000256" key="2">
    <source>
        <dbReference type="ARBA" id="ARBA00023125"/>
    </source>
</evidence>
<keyword evidence="1" id="KW-0805">Transcription regulation</keyword>
<organism evidence="5 6">
    <name type="scientific">Neptunomonas japonica JAMM 1380</name>
    <dbReference type="NCBI Taxonomy" id="1441457"/>
    <lineage>
        <taxon>Bacteria</taxon>
        <taxon>Pseudomonadati</taxon>
        <taxon>Pseudomonadota</taxon>
        <taxon>Gammaproteobacteria</taxon>
        <taxon>Oceanospirillales</taxon>
        <taxon>Oceanospirillaceae</taxon>
        <taxon>Neptunomonas</taxon>
    </lineage>
</organism>
<evidence type="ECO:0000256" key="1">
    <source>
        <dbReference type="ARBA" id="ARBA00023015"/>
    </source>
</evidence>
<evidence type="ECO:0000313" key="5">
    <source>
        <dbReference type="EMBL" id="BBB29760.1"/>
    </source>
</evidence>
<dbReference type="PROSITE" id="PS51071">
    <property type="entry name" value="HTH_RPIR"/>
    <property type="match status" value="1"/>
</dbReference>
<dbReference type="Pfam" id="PF01418">
    <property type="entry name" value="HTH_6"/>
    <property type="match status" value="1"/>
</dbReference>
<evidence type="ECO:0000256" key="3">
    <source>
        <dbReference type="ARBA" id="ARBA00023163"/>
    </source>
</evidence>
<keyword evidence="2" id="KW-0238">DNA-binding</keyword>
<dbReference type="EMBL" id="AP014546">
    <property type="protein sequence ID" value="BBB29760.1"/>
    <property type="molecule type" value="Genomic_DNA"/>
</dbReference>
<dbReference type="InterPro" id="IPR035472">
    <property type="entry name" value="RpiR-like_SIS"/>
</dbReference>
<gene>
    <name evidence="5" type="ORF">NEJAP_1810</name>
</gene>
<keyword evidence="6" id="KW-1185">Reference proteome</keyword>
<dbReference type="GO" id="GO:1901135">
    <property type="term" value="P:carbohydrate derivative metabolic process"/>
    <property type="evidence" value="ECO:0007669"/>
    <property type="project" value="InterPro"/>
</dbReference>
<dbReference type="RefSeq" id="WP_201350355.1">
    <property type="nucleotide sequence ID" value="NZ_AP014546.1"/>
</dbReference>
<dbReference type="Proteomes" id="UP000595332">
    <property type="component" value="Chromosome"/>
</dbReference>
<evidence type="ECO:0000313" key="6">
    <source>
        <dbReference type="Proteomes" id="UP000595332"/>
    </source>
</evidence>
<dbReference type="Pfam" id="PF01380">
    <property type="entry name" value="SIS"/>
    <property type="match status" value="1"/>
</dbReference>
<proteinExistence type="predicted"/>
<feature type="domain" description="HTH rpiR-type" evidence="4">
    <location>
        <begin position="12"/>
        <end position="88"/>
    </location>
</feature>
<dbReference type="InterPro" id="IPR001347">
    <property type="entry name" value="SIS_dom"/>
</dbReference>
<dbReference type="InterPro" id="IPR000281">
    <property type="entry name" value="HTH_RpiR"/>
</dbReference>
<dbReference type="SUPFAM" id="SSF46689">
    <property type="entry name" value="Homeodomain-like"/>
    <property type="match status" value="1"/>
</dbReference>
<dbReference type="CDD" id="cd05013">
    <property type="entry name" value="SIS_RpiR"/>
    <property type="match status" value="1"/>
</dbReference>
<dbReference type="InterPro" id="IPR009057">
    <property type="entry name" value="Homeodomain-like_sf"/>
</dbReference>
<evidence type="ECO:0000259" key="4">
    <source>
        <dbReference type="PROSITE" id="PS51071"/>
    </source>
</evidence>
<dbReference type="PANTHER" id="PTHR30514:SF18">
    <property type="entry name" value="RPIR-FAMILY TRANSCRIPTIONAL REGULATOR"/>
    <property type="match status" value="1"/>
</dbReference>
<dbReference type="InterPro" id="IPR046348">
    <property type="entry name" value="SIS_dom_sf"/>
</dbReference>
<protein>
    <recommendedName>
        <fullName evidence="4">HTH rpiR-type domain-containing protein</fullName>
    </recommendedName>
</protein>
<dbReference type="SUPFAM" id="SSF53697">
    <property type="entry name" value="SIS domain"/>
    <property type="match status" value="1"/>
</dbReference>
<dbReference type="GO" id="GO:0003700">
    <property type="term" value="F:DNA-binding transcription factor activity"/>
    <property type="evidence" value="ECO:0007669"/>
    <property type="project" value="InterPro"/>
</dbReference>
<dbReference type="Gene3D" id="3.40.50.10490">
    <property type="entry name" value="Glucose-6-phosphate isomerase like protein, domain 1"/>
    <property type="match status" value="1"/>
</dbReference>
<dbReference type="GO" id="GO:0097367">
    <property type="term" value="F:carbohydrate derivative binding"/>
    <property type="evidence" value="ECO:0007669"/>
    <property type="project" value="InterPro"/>
</dbReference>
<dbReference type="AlphaFoldDB" id="A0A7R6SWG6"/>
<dbReference type="PANTHER" id="PTHR30514">
    <property type="entry name" value="GLUCOKINASE"/>
    <property type="match status" value="1"/>
</dbReference>
<dbReference type="Gene3D" id="1.10.10.10">
    <property type="entry name" value="Winged helix-like DNA-binding domain superfamily/Winged helix DNA-binding domain"/>
    <property type="match status" value="1"/>
</dbReference>
<dbReference type="InterPro" id="IPR036388">
    <property type="entry name" value="WH-like_DNA-bd_sf"/>
</dbReference>